<keyword evidence="1 3" id="KW-0436">Ligase</keyword>
<proteinExistence type="predicted"/>
<evidence type="ECO:0000313" key="3">
    <source>
        <dbReference type="EMBL" id="SEF94661.1"/>
    </source>
</evidence>
<evidence type="ECO:0000259" key="2">
    <source>
        <dbReference type="PROSITE" id="PS51733"/>
    </source>
</evidence>
<dbReference type="PANTHER" id="PTHR12835">
    <property type="entry name" value="BIOTIN PROTEIN LIGASE"/>
    <property type="match status" value="1"/>
</dbReference>
<dbReference type="SUPFAM" id="SSF55681">
    <property type="entry name" value="Class II aaRS and biotin synthetases"/>
    <property type="match status" value="1"/>
</dbReference>
<dbReference type="PANTHER" id="PTHR12835:SF5">
    <property type="entry name" value="BIOTIN--PROTEIN LIGASE"/>
    <property type="match status" value="1"/>
</dbReference>
<evidence type="ECO:0000313" key="4">
    <source>
        <dbReference type="Proteomes" id="UP000242850"/>
    </source>
</evidence>
<dbReference type="GO" id="GO:0005737">
    <property type="term" value="C:cytoplasm"/>
    <property type="evidence" value="ECO:0007669"/>
    <property type="project" value="TreeGrafter"/>
</dbReference>
<dbReference type="GO" id="GO:0009249">
    <property type="term" value="P:protein lipoylation"/>
    <property type="evidence" value="ECO:0007669"/>
    <property type="project" value="UniProtKB-ARBA"/>
</dbReference>
<dbReference type="Proteomes" id="UP000242850">
    <property type="component" value="Unassembled WGS sequence"/>
</dbReference>
<evidence type="ECO:0000256" key="1">
    <source>
        <dbReference type="ARBA" id="ARBA00022598"/>
    </source>
</evidence>
<dbReference type="Gene3D" id="3.30.930.10">
    <property type="entry name" value="Bira Bifunctional Protein, Domain 2"/>
    <property type="match status" value="1"/>
</dbReference>
<keyword evidence="4" id="KW-1185">Reference proteome</keyword>
<dbReference type="InterPro" id="IPR045864">
    <property type="entry name" value="aa-tRNA-synth_II/BPL/LPL"/>
</dbReference>
<reference evidence="4" key="1">
    <citation type="submission" date="2016-10" db="EMBL/GenBank/DDBJ databases">
        <authorList>
            <person name="Varghese N."/>
            <person name="Submissions S."/>
        </authorList>
    </citation>
    <scope>NUCLEOTIDE SEQUENCE [LARGE SCALE GENOMIC DNA]</scope>
    <source>
        <strain evidence="4">DSM 5463</strain>
    </source>
</reference>
<feature type="domain" description="BPL/LPL catalytic" evidence="2">
    <location>
        <begin position="38"/>
        <end position="222"/>
    </location>
</feature>
<protein>
    <submittedName>
        <fullName evidence="3">BirA, biotin-[acetyl-CoA-carboxylase] ligase region</fullName>
    </submittedName>
</protein>
<dbReference type="CDD" id="cd16442">
    <property type="entry name" value="BPL"/>
    <property type="match status" value="1"/>
</dbReference>
<organism evidence="3 4">
    <name type="scientific">Caloramator fervidus</name>
    <dbReference type="NCBI Taxonomy" id="29344"/>
    <lineage>
        <taxon>Bacteria</taxon>
        <taxon>Bacillati</taxon>
        <taxon>Bacillota</taxon>
        <taxon>Clostridia</taxon>
        <taxon>Eubacteriales</taxon>
        <taxon>Clostridiaceae</taxon>
        <taxon>Caloramator</taxon>
    </lineage>
</organism>
<dbReference type="GO" id="GO:0004077">
    <property type="term" value="F:biotin--[biotin carboxyl-carrier protein] ligase activity"/>
    <property type="evidence" value="ECO:0007669"/>
    <property type="project" value="InterPro"/>
</dbReference>
<sequence length="222" mass="25658">MIFYYRIDITSLEKWENLLSDGEFIMFHVFGNVNFDFERYFSLLNTNLLGKKLIYFERVTSTNDVAKKYAKLGEWGLCILAEEQTEGRGTHGRRWVTYRGNSIALSIILHPDWIKNVEVVSILISRIIVETLKKFNVFADIKFPNDVYLNGKKIAGVLTETFYYLGKLQCVVLGIGINLNQEEFDDTLKNIATSVKLETGIYLKREEFLALLLNELDTAFLN</sequence>
<dbReference type="AlphaFoldDB" id="A0A1H5W670"/>
<dbReference type="Pfam" id="PF03099">
    <property type="entry name" value="BPL_LplA_LipB"/>
    <property type="match status" value="1"/>
</dbReference>
<dbReference type="InterPro" id="IPR004408">
    <property type="entry name" value="Biotin_CoA_COase_ligase"/>
</dbReference>
<dbReference type="InterPro" id="IPR004143">
    <property type="entry name" value="BPL_LPL_catalytic"/>
</dbReference>
<dbReference type="GO" id="GO:0016740">
    <property type="term" value="F:transferase activity"/>
    <property type="evidence" value="ECO:0007669"/>
    <property type="project" value="UniProtKB-ARBA"/>
</dbReference>
<accession>A0A1H5W670</accession>
<dbReference type="EMBL" id="FNUK01000017">
    <property type="protein sequence ID" value="SEF94661.1"/>
    <property type="molecule type" value="Genomic_DNA"/>
</dbReference>
<dbReference type="NCBIfam" id="TIGR00121">
    <property type="entry name" value="birA_ligase"/>
    <property type="match status" value="1"/>
</dbReference>
<dbReference type="PROSITE" id="PS51733">
    <property type="entry name" value="BPL_LPL_CATALYTIC"/>
    <property type="match status" value="1"/>
</dbReference>
<gene>
    <name evidence="3" type="ORF">SAMN05660865_01388</name>
</gene>
<name>A0A1H5W670_9CLOT</name>